<accession>A0A554S886</accession>
<dbReference type="OrthoDB" id="3240366at2"/>
<evidence type="ECO:0000313" key="2">
    <source>
        <dbReference type="EMBL" id="TSD62525.1"/>
    </source>
</evidence>
<dbReference type="RefSeq" id="WP_143913638.1">
    <property type="nucleotide sequence ID" value="NZ_VLNT01000008.1"/>
</dbReference>
<keyword evidence="3" id="KW-1185">Reference proteome</keyword>
<feature type="transmembrane region" description="Helical" evidence="1">
    <location>
        <begin position="160"/>
        <end position="176"/>
    </location>
</feature>
<keyword evidence="1" id="KW-0812">Transmembrane</keyword>
<feature type="transmembrane region" description="Helical" evidence="1">
    <location>
        <begin position="35"/>
        <end position="55"/>
    </location>
</feature>
<name>A0A554S886_9ACTN</name>
<comment type="caution">
    <text evidence="2">The sequence shown here is derived from an EMBL/GenBank/DDBJ whole genome shotgun (WGS) entry which is preliminary data.</text>
</comment>
<gene>
    <name evidence="2" type="ORF">FNM00_11245</name>
</gene>
<feature type="transmembrane region" description="Helical" evidence="1">
    <location>
        <begin position="128"/>
        <end position="148"/>
    </location>
</feature>
<dbReference type="AlphaFoldDB" id="A0A554S886"/>
<organism evidence="2 3">
    <name type="scientific">Aeromicrobium piscarium</name>
    <dbReference type="NCBI Taxonomy" id="2590901"/>
    <lineage>
        <taxon>Bacteria</taxon>
        <taxon>Bacillati</taxon>
        <taxon>Actinomycetota</taxon>
        <taxon>Actinomycetes</taxon>
        <taxon>Propionibacteriales</taxon>
        <taxon>Nocardioidaceae</taxon>
        <taxon>Aeromicrobium</taxon>
    </lineage>
</organism>
<keyword evidence="1" id="KW-1133">Transmembrane helix</keyword>
<evidence type="ECO:0000256" key="1">
    <source>
        <dbReference type="SAM" id="Phobius"/>
    </source>
</evidence>
<feature type="transmembrane region" description="Helical" evidence="1">
    <location>
        <begin position="61"/>
        <end position="81"/>
    </location>
</feature>
<proteinExistence type="predicted"/>
<dbReference type="Proteomes" id="UP000316988">
    <property type="component" value="Unassembled WGS sequence"/>
</dbReference>
<feature type="transmembrane region" description="Helical" evidence="1">
    <location>
        <begin position="102"/>
        <end position="122"/>
    </location>
</feature>
<sequence>MGEDEKSPTPAESWAIIDAQRRQVRESLSSDDRMLYGIWGLAWGIGYVAMFFTVGPEGEPHLLGGSIFGGLIVAALVFTVVHSERRASGLGGAGGRMNARLGTAWGASFGASFFIYGGMFSAGLEGEGVGVVANGLPCLVVACLFMASGAAWNDTRQYRLGVWIAVVVAIASVTGVPYLYLVMAGLGGGGFLVAALADYLDRRRA</sequence>
<dbReference type="EMBL" id="VLNT01000008">
    <property type="protein sequence ID" value="TSD62525.1"/>
    <property type="molecule type" value="Genomic_DNA"/>
</dbReference>
<evidence type="ECO:0000313" key="3">
    <source>
        <dbReference type="Proteomes" id="UP000316988"/>
    </source>
</evidence>
<protein>
    <submittedName>
        <fullName evidence="2">Uncharacterized protein</fullName>
    </submittedName>
</protein>
<keyword evidence="1" id="KW-0472">Membrane</keyword>
<reference evidence="2 3" key="1">
    <citation type="submission" date="2019-07" db="EMBL/GenBank/DDBJ databases">
        <authorList>
            <person name="Zhao L.H."/>
        </authorList>
    </citation>
    <scope>NUCLEOTIDE SEQUENCE [LARGE SCALE GENOMIC DNA]</scope>
    <source>
        <strain evidence="2 3">Co35</strain>
    </source>
</reference>